<reference evidence="6 7" key="1">
    <citation type="submission" date="2024-04" db="EMBL/GenBank/DDBJ databases">
        <title>genome sequences of Mucor flavus KT1a and Helicostylum pulchrum KT1b strains isolated from the surface of a dry-aged beef.</title>
        <authorList>
            <person name="Toyotome T."/>
            <person name="Hosono M."/>
            <person name="Torimaru M."/>
            <person name="Fukuda K."/>
            <person name="Mikami N."/>
        </authorList>
    </citation>
    <scope>NUCLEOTIDE SEQUENCE [LARGE SCALE GENOMIC DNA]</scope>
    <source>
        <strain evidence="6 7">KT1a</strain>
    </source>
</reference>
<dbReference type="PANTHER" id="PTHR14677">
    <property type="entry name" value="ARSENITE INDUCUBLE RNA ASSOCIATED PROTEIN AIP-1-RELATED"/>
    <property type="match status" value="1"/>
</dbReference>
<keyword evidence="1" id="KW-0479">Metal-binding</keyword>
<accession>A0ABP9YWW9</accession>
<evidence type="ECO:0000313" key="6">
    <source>
        <dbReference type="EMBL" id="GAA5811356.1"/>
    </source>
</evidence>
<evidence type="ECO:0000313" key="7">
    <source>
        <dbReference type="Proteomes" id="UP001473302"/>
    </source>
</evidence>
<evidence type="ECO:0000256" key="1">
    <source>
        <dbReference type="ARBA" id="ARBA00022723"/>
    </source>
</evidence>
<protein>
    <recommendedName>
        <fullName evidence="5">AN1-type domain-containing protein</fullName>
    </recommendedName>
</protein>
<comment type="caution">
    <text evidence="6">The sequence shown here is derived from an EMBL/GenBank/DDBJ whole genome shotgun (WGS) entry which is preliminary data.</text>
</comment>
<dbReference type="Pfam" id="PF25327">
    <property type="entry name" value="UBL_ZFAND1"/>
    <property type="match status" value="1"/>
</dbReference>
<dbReference type="PANTHER" id="PTHR14677:SF20">
    <property type="entry name" value="ZINC FINGER AN1-TYPE CONTAINING 2A-RELATED"/>
    <property type="match status" value="1"/>
</dbReference>
<keyword evidence="7" id="KW-1185">Reference proteome</keyword>
<dbReference type="SUPFAM" id="SSF118310">
    <property type="entry name" value="AN1-like Zinc finger"/>
    <property type="match status" value="2"/>
</dbReference>
<dbReference type="InterPro" id="IPR000058">
    <property type="entry name" value="Znf_AN1"/>
</dbReference>
<dbReference type="EMBL" id="BAABUK010000009">
    <property type="protein sequence ID" value="GAA5811356.1"/>
    <property type="molecule type" value="Genomic_DNA"/>
</dbReference>
<proteinExistence type="predicted"/>
<evidence type="ECO:0000256" key="3">
    <source>
        <dbReference type="ARBA" id="ARBA00022833"/>
    </source>
</evidence>
<dbReference type="SMART" id="SM00154">
    <property type="entry name" value="ZnF_AN1"/>
    <property type="match status" value="2"/>
</dbReference>
<name>A0ABP9YWW9_9FUNG</name>
<sequence>MELPQIGKHCQLESCRALDFLPVACPLCQNTFCGKHKLPLDHTCSQWSSVDKQLIQCDICQQLIKAPETEKLTAEASLIKHKESNCKVYLYPANDTPKMNRQCAIKGCKDIDPRVGPVHCDGCDQDFCLRHRHPSSHICKSLIEDEQKKMNRKVAAQEKVAKTFSYTSEPKRQKIKSVPIKSKNGGMVELMKMKSQAKGSASVPTTSRIYLYVQCPKGSTLELQSVYFDKKNTVGRALDMIADLCKVNNKNNLLSANDPDRLELYKCPDMTVLNKSSSLEDVLKSLDTVLLERQGAVVLEETETE</sequence>
<dbReference type="Gene3D" id="4.10.1110.10">
    <property type="entry name" value="AN1-like Zinc finger"/>
    <property type="match status" value="2"/>
</dbReference>
<feature type="domain" description="AN1-type" evidence="5">
    <location>
        <begin position="4"/>
        <end position="52"/>
    </location>
</feature>
<evidence type="ECO:0000256" key="2">
    <source>
        <dbReference type="ARBA" id="ARBA00022771"/>
    </source>
</evidence>
<evidence type="ECO:0000259" key="5">
    <source>
        <dbReference type="PROSITE" id="PS51039"/>
    </source>
</evidence>
<dbReference type="InterPro" id="IPR035896">
    <property type="entry name" value="AN1-like_Znf"/>
</dbReference>
<keyword evidence="2 4" id="KW-0863">Zinc-finger</keyword>
<organism evidence="6 7">
    <name type="scientific">Mucor flavus</name>
    <dbReference type="NCBI Taxonomy" id="439312"/>
    <lineage>
        <taxon>Eukaryota</taxon>
        <taxon>Fungi</taxon>
        <taxon>Fungi incertae sedis</taxon>
        <taxon>Mucoromycota</taxon>
        <taxon>Mucoromycotina</taxon>
        <taxon>Mucoromycetes</taxon>
        <taxon>Mucorales</taxon>
        <taxon>Mucorineae</taxon>
        <taxon>Mucoraceae</taxon>
        <taxon>Mucor</taxon>
    </lineage>
</organism>
<feature type="domain" description="AN1-type" evidence="5">
    <location>
        <begin position="97"/>
        <end position="147"/>
    </location>
</feature>
<dbReference type="Pfam" id="PF01428">
    <property type="entry name" value="zf-AN1"/>
    <property type="match status" value="2"/>
</dbReference>
<evidence type="ECO:0000256" key="4">
    <source>
        <dbReference type="PROSITE-ProRule" id="PRU00449"/>
    </source>
</evidence>
<dbReference type="Proteomes" id="UP001473302">
    <property type="component" value="Unassembled WGS sequence"/>
</dbReference>
<gene>
    <name evidence="6" type="ORF">MFLAVUS_004789</name>
</gene>
<dbReference type="InterPro" id="IPR057358">
    <property type="entry name" value="UBL_ZFAND1-like"/>
</dbReference>
<dbReference type="PROSITE" id="PS51039">
    <property type="entry name" value="ZF_AN1"/>
    <property type="match status" value="2"/>
</dbReference>
<keyword evidence="3" id="KW-0862">Zinc</keyword>